<evidence type="ECO:0000313" key="3">
    <source>
        <dbReference type="Proteomes" id="UP000584824"/>
    </source>
</evidence>
<feature type="region of interest" description="Disordered" evidence="1">
    <location>
        <begin position="92"/>
        <end position="121"/>
    </location>
</feature>
<comment type="caution">
    <text evidence="2">The sequence shown here is derived from an EMBL/GenBank/DDBJ whole genome shotgun (WGS) entry which is preliminary data.</text>
</comment>
<sequence>MSAIKPAGRNTIKNVGDKFDLRTAKIPLIDPVNGKLPTGGNAVVVPGTGSVPNNELAAKSPDYLRNFYKENPLFLTGLSQMDRMIPWYSFPRFERREGHPDHRREPLAHRRAEGRRQRSAG</sequence>
<dbReference type="AlphaFoldDB" id="A0A7W6K4K4"/>
<dbReference type="EMBL" id="JACIDU010000016">
    <property type="protein sequence ID" value="MBB4105012.1"/>
    <property type="molecule type" value="Genomic_DNA"/>
</dbReference>
<evidence type="ECO:0000256" key="1">
    <source>
        <dbReference type="SAM" id="MobiDB-lite"/>
    </source>
</evidence>
<name>A0A7W6K4K4_9HYPH</name>
<evidence type="ECO:0000313" key="2">
    <source>
        <dbReference type="EMBL" id="MBB4105012.1"/>
    </source>
</evidence>
<reference evidence="2 3" key="1">
    <citation type="submission" date="2020-08" db="EMBL/GenBank/DDBJ databases">
        <title>Genomic Encyclopedia of Type Strains, Phase IV (KMG-IV): sequencing the most valuable type-strain genomes for metagenomic binning, comparative biology and taxonomic classification.</title>
        <authorList>
            <person name="Goeker M."/>
        </authorList>
    </citation>
    <scope>NUCLEOTIDE SEQUENCE [LARGE SCALE GENOMIC DNA]</scope>
    <source>
        <strain evidence="2 3">DSM 26385</strain>
    </source>
</reference>
<dbReference type="Proteomes" id="UP000584824">
    <property type="component" value="Unassembled WGS sequence"/>
</dbReference>
<organism evidence="2 3">
    <name type="scientific">Allorhizobium borbori</name>
    <dbReference type="NCBI Taxonomy" id="485907"/>
    <lineage>
        <taxon>Bacteria</taxon>
        <taxon>Pseudomonadati</taxon>
        <taxon>Pseudomonadota</taxon>
        <taxon>Alphaproteobacteria</taxon>
        <taxon>Hyphomicrobiales</taxon>
        <taxon>Rhizobiaceae</taxon>
        <taxon>Rhizobium/Agrobacterium group</taxon>
        <taxon>Allorhizobium</taxon>
    </lineage>
</organism>
<accession>A0A7W6K4K4</accession>
<gene>
    <name evidence="2" type="ORF">GGQ66_003595</name>
</gene>
<protein>
    <submittedName>
        <fullName evidence="2">Uncharacterized protein</fullName>
    </submittedName>
</protein>
<proteinExistence type="predicted"/>
<keyword evidence="3" id="KW-1185">Reference proteome</keyword>